<dbReference type="PROSITE" id="PS50109">
    <property type="entry name" value="HIS_KIN"/>
    <property type="match status" value="1"/>
</dbReference>
<dbReference type="CDD" id="cd06225">
    <property type="entry name" value="HAMP"/>
    <property type="match status" value="1"/>
</dbReference>
<organism evidence="10">
    <name type="scientific">Deinococcus sonorensis KR-87</name>
    <dbReference type="NCBI Taxonomy" id="694439"/>
    <lineage>
        <taxon>Bacteria</taxon>
        <taxon>Thermotogati</taxon>
        <taxon>Deinococcota</taxon>
        <taxon>Deinococci</taxon>
        <taxon>Deinococcales</taxon>
        <taxon>Deinococcaceae</taxon>
        <taxon>Deinococcus</taxon>
    </lineage>
</organism>
<evidence type="ECO:0000256" key="4">
    <source>
        <dbReference type="ARBA" id="ARBA00022553"/>
    </source>
</evidence>
<sequence>MTVPMRRRLLPPLAADPGSRRPVTVRSAFLRPLLLPLLLALAVTLTVAWSVRTTVHTAALARDAQVNLTLLQTILNDVIDLETGQRGYLITHQQSYLEPYHQAKVRLPQDLAALRQALSSQDPAGRTMPLPQLNTLEARISEWERQGGGREVQVERLDPARAAQMVRTGRGKALIDDARRIIARFQADELQVQQRLDVMSSVSAQQALLVTVAGLLLAIALAVTSAVRAASRVTVTLRQLSVASAQLARGHLPQRLPASDIRELDDLAQDFTVTGQVLQAREAALRDGQERLELVTRHAPVLLFSLDAAGTFTFCEGRGQGGQRGELLGRSAFDVYAASPEALPLFRAALRGERAEGRVTDGAEVFLMRLNPLHDARGAVRSVVGVTVDVTELERARAALARANTELEQFAAIASHDLQTPLRSIMSFAQLLDRRAGVALDDRSRVMLQHIVNASGRMKTLIDDLLQYARLAQTPPQQRDIDPNQVLAEVLADLQEEISAAAVQVTSDPLPVVLADHLPVRQLLFNLILNAVRYRRAEVPGSVHVSGRREGSEVRIDVTDNGQGIDPQFHERIFTVFQRLHRQDEVAGTGIGLAACKRIAEAYGGRITVDSRPGHGSTFTFTLPAAPDGRAPAAALG</sequence>
<dbReference type="InterPro" id="IPR005467">
    <property type="entry name" value="His_kinase_dom"/>
</dbReference>
<name>A0AAU7U786_9DEIO</name>
<dbReference type="GO" id="GO:0000155">
    <property type="term" value="F:phosphorelay sensor kinase activity"/>
    <property type="evidence" value="ECO:0007669"/>
    <property type="project" value="InterPro"/>
</dbReference>
<dbReference type="PANTHER" id="PTHR42878:SF15">
    <property type="entry name" value="BACTERIOPHYTOCHROME"/>
    <property type="match status" value="1"/>
</dbReference>
<feature type="domain" description="Histidine kinase" evidence="7">
    <location>
        <begin position="413"/>
        <end position="627"/>
    </location>
</feature>
<keyword evidence="10" id="KW-0614">Plasmid</keyword>
<evidence type="ECO:0000256" key="1">
    <source>
        <dbReference type="ARBA" id="ARBA00000085"/>
    </source>
</evidence>
<dbReference type="InterPro" id="IPR003661">
    <property type="entry name" value="HisK_dim/P_dom"/>
</dbReference>
<evidence type="ECO:0000259" key="7">
    <source>
        <dbReference type="PROSITE" id="PS50109"/>
    </source>
</evidence>
<dbReference type="InterPro" id="IPR050351">
    <property type="entry name" value="BphY/WalK/GraS-like"/>
</dbReference>
<dbReference type="InterPro" id="IPR013656">
    <property type="entry name" value="PAS_4"/>
</dbReference>
<dbReference type="InterPro" id="IPR003660">
    <property type="entry name" value="HAMP_dom"/>
</dbReference>
<dbReference type="InterPro" id="IPR000700">
    <property type="entry name" value="PAS-assoc_C"/>
</dbReference>
<dbReference type="PRINTS" id="PR00344">
    <property type="entry name" value="BCTRLSENSOR"/>
</dbReference>
<dbReference type="SUPFAM" id="SSF47384">
    <property type="entry name" value="Homodimeric domain of signal transducing histidine kinase"/>
    <property type="match status" value="1"/>
</dbReference>
<evidence type="ECO:0000256" key="6">
    <source>
        <dbReference type="ARBA" id="ARBA00022777"/>
    </source>
</evidence>
<reference evidence="10" key="1">
    <citation type="submission" date="2024-06" db="EMBL/GenBank/DDBJ databases">
        <title>Draft Genome Sequence of Deinococcus sonorensis Type Strain KR-87, a Biofilm Producing Representative of the Genus Deinococcus.</title>
        <authorList>
            <person name="Boren L.S."/>
            <person name="Grosso R.A."/>
            <person name="Hugenberg-Cox A.N."/>
            <person name="Hill J.T.E."/>
            <person name="Albert C.M."/>
            <person name="Tuohy J.M."/>
        </authorList>
    </citation>
    <scope>NUCLEOTIDE SEQUENCE</scope>
    <source>
        <strain evidence="10">KR-87</strain>
        <plasmid evidence="10">pDson03</plasmid>
    </source>
</reference>
<dbReference type="KEGG" id="dsc:ABOD76_03985"/>
<dbReference type="PROSITE" id="PS50885">
    <property type="entry name" value="HAMP"/>
    <property type="match status" value="1"/>
</dbReference>
<feature type="domain" description="PAC" evidence="8">
    <location>
        <begin position="350"/>
        <end position="402"/>
    </location>
</feature>
<dbReference type="GO" id="GO:0030295">
    <property type="term" value="F:protein kinase activator activity"/>
    <property type="evidence" value="ECO:0007669"/>
    <property type="project" value="TreeGrafter"/>
</dbReference>
<dbReference type="SMART" id="SM00304">
    <property type="entry name" value="HAMP"/>
    <property type="match status" value="1"/>
</dbReference>
<dbReference type="GO" id="GO:0000156">
    <property type="term" value="F:phosphorelay response regulator activity"/>
    <property type="evidence" value="ECO:0007669"/>
    <property type="project" value="TreeGrafter"/>
</dbReference>
<dbReference type="SMART" id="SM00388">
    <property type="entry name" value="HisKA"/>
    <property type="match status" value="1"/>
</dbReference>
<evidence type="ECO:0000259" key="9">
    <source>
        <dbReference type="PROSITE" id="PS50885"/>
    </source>
</evidence>
<accession>A0AAU7U786</accession>
<dbReference type="CDD" id="cd00082">
    <property type="entry name" value="HisKA"/>
    <property type="match status" value="1"/>
</dbReference>
<keyword evidence="5" id="KW-0808">Transferase</keyword>
<dbReference type="PROSITE" id="PS50113">
    <property type="entry name" value="PAC"/>
    <property type="match status" value="1"/>
</dbReference>
<dbReference type="Gene3D" id="3.30.450.20">
    <property type="entry name" value="PAS domain"/>
    <property type="match status" value="1"/>
</dbReference>
<dbReference type="InterPro" id="IPR004358">
    <property type="entry name" value="Sig_transdc_His_kin-like_C"/>
</dbReference>
<dbReference type="AlphaFoldDB" id="A0AAU7U786"/>
<keyword evidence="10" id="KW-0547">Nucleotide-binding</keyword>
<dbReference type="InterPro" id="IPR035965">
    <property type="entry name" value="PAS-like_dom_sf"/>
</dbReference>
<feature type="domain" description="HAMP" evidence="9">
    <location>
        <begin position="231"/>
        <end position="283"/>
    </location>
</feature>
<dbReference type="InterPro" id="IPR036890">
    <property type="entry name" value="HATPase_C_sf"/>
</dbReference>
<dbReference type="Pfam" id="PF08448">
    <property type="entry name" value="PAS_4"/>
    <property type="match status" value="1"/>
</dbReference>
<geneLocation type="plasmid" evidence="10">
    <name>pDson03</name>
</geneLocation>
<dbReference type="InterPro" id="IPR007891">
    <property type="entry name" value="CHASE3"/>
</dbReference>
<dbReference type="InterPro" id="IPR036097">
    <property type="entry name" value="HisK_dim/P_sf"/>
</dbReference>
<dbReference type="CDD" id="cd19410">
    <property type="entry name" value="HK9-like_sensor"/>
    <property type="match status" value="1"/>
</dbReference>
<dbReference type="GO" id="GO:0016020">
    <property type="term" value="C:membrane"/>
    <property type="evidence" value="ECO:0007669"/>
    <property type="project" value="UniProtKB-SubCell"/>
</dbReference>
<dbReference type="GO" id="GO:0007234">
    <property type="term" value="P:osmosensory signaling via phosphorelay pathway"/>
    <property type="evidence" value="ECO:0007669"/>
    <property type="project" value="TreeGrafter"/>
</dbReference>
<dbReference type="Gene3D" id="3.30.565.10">
    <property type="entry name" value="Histidine kinase-like ATPase, C-terminal domain"/>
    <property type="match status" value="1"/>
</dbReference>
<keyword evidence="10" id="KW-0067">ATP-binding</keyword>
<keyword evidence="4" id="KW-0597">Phosphoprotein</keyword>
<dbReference type="GO" id="GO:0005524">
    <property type="term" value="F:ATP binding"/>
    <property type="evidence" value="ECO:0007669"/>
    <property type="project" value="UniProtKB-KW"/>
</dbReference>
<dbReference type="Gene3D" id="1.10.287.130">
    <property type="match status" value="1"/>
</dbReference>
<protein>
    <recommendedName>
        <fullName evidence="3">histidine kinase</fullName>
        <ecNumber evidence="3">2.7.13.3</ecNumber>
    </recommendedName>
</protein>
<comment type="catalytic activity">
    <reaction evidence="1">
        <text>ATP + protein L-histidine = ADP + protein N-phospho-L-histidine.</text>
        <dbReference type="EC" id="2.7.13.3"/>
    </reaction>
</comment>
<evidence type="ECO:0000256" key="5">
    <source>
        <dbReference type="ARBA" id="ARBA00022679"/>
    </source>
</evidence>
<dbReference type="SUPFAM" id="SSF55874">
    <property type="entry name" value="ATPase domain of HSP90 chaperone/DNA topoisomerase II/histidine kinase"/>
    <property type="match status" value="1"/>
</dbReference>
<proteinExistence type="predicted"/>
<dbReference type="SUPFAM" id="SSF55785">
    <property type="entry name" value="PYP-like sensor domain (PAS domain)"/>
    <property type="match status" value="1"/>
</dbReference>
<dbReference type="FunFam" id="3.30.565.10:FF:000006">
    <property type="entry name" value="Sensor histidine kinase WalK"/>
    <property type="match status" value="1"/>
</dbReference>
<comment type="subcellular location">
    <subcellularLocation>
        <location evidence="2">Membrane</location>
    </subcellularLocation>
</comment>
<dbReference type="Pfam" id="PF00512">
    <property type="entry name" value="HisKA"/>
    <property type="match status" value="1"/>
</dbReference>
<gene>
    <name evidence="10" type="ORF">ABOD76_03985</name>
</gene>
<keyword evidence="6" id="KW-0418">Kinase</keyword>
<dbReference type="Pfam" id="PF02518">
    <property type="entry name" value="HATPase_c"/>
    <property type="match status" value="1"/>
</dbReference>
<dbReference type="Gene3D" id="6.10.340.10">
    <property type="match status" value="1"/>
</dbReference>
<evidence type="ECO:0000256" key="2">
    <source>
        <dbReference type="ARBA" id="ARBA00004370"/>
    </source>
</evidence>
<dbReference type="Pfam" id="PF05227">
    <property type="entry name" value="CHASE3"/>
    <property type="match status" value="1"/>
</dbReference>
<dbReference type="Pfam" id="PF00672">
    <property type="entry name" value="HAMP"/>
    <property type="match status" value="1"/>
</dbReference>
<dbReference type="EC" id="2.7.13.3" evidence="3"/>
<dbReference type="InterPro" id="IPR003594">
    <property type="entry name" value="HATPase_dom"/>
</dbReference>
<dbReference type="PANTHER" id="PTHR42878">
    <property type="entry name" value="TWO-COMPONENT HISTIDINE KINASE"/>
    <property type="match status" value="1"/>
</dbReference>
<dbReference type="RefSeq" id="WP_350242262.1">
    <property type="nucleotide sequence ID" value="NZ_CP158298.1"/>
</dbReference>
<evidence type="ECO:0000256" key="3">
    <source>
        <dbReference type="ARBA" id="ARBA00012438"/>
    </source>
</evidence>
<evidence type="ECO:0000259" key="8">
    <source>
        <dbReference type="PROSITE" id="PS50113"/>
    </source>
</evidence>
<evidence type="ECO:0000313" key="10">
    <source>
        <dbReference type="EMBL" id="XBV84225.1"/>
    </source>
</evidence>
<dbReference type="SMART" id="SM00387">
    <property type="entry name" value="HATPase_c"/>
    <property type="match status" value="1"/>
</dbReference>
<dbReference type="EMBL" id="CP158298">
    <property type="protein sequence ID" value="XBV84225.1"/>
    <property type="molecule type" value="Genomic_DNA"/>
</dbReference>